<evidence type="ECO:0008006" key="2">
    <source>
        <dbReference type="Google" id="ProtNLM"/>
    </source>
</evidence>
<evidence type="ECO:0000313" key="1">
    <source>
        <dbReference type="EMBL" id="QHT12375.1"/>
    </source>
</evidence>
<dbReference type="AlphaFoldDB" id="A0A6C0D9Q5"/>
<reference evidence="1" key="1">
    <citation type="journal article" date="2020" name="Nature">
        <title>Giant virus diversity and host interactions through global metagenomics.</title>
        <authorList>
            <person name="Schulz F."/>
            <person name="Roux S."/>
            <person name="Paez-Espino D."/>
            <person name="Jungbluth S."/>
            <person name="Walsh D.A."/>
            <person name="Denef V.J."/>
            <person name="McMahon K.D."/>
            <person name="Konstantinidis K.T."/>
            <person name="Eloe-Fadrosh E.A."/>
            <person name="Kyrpides N.C."/>
            <person name="Woyke T."/>
        </authorList>
    </citation>
    <scope>NUCLEOTIDE SEQUENCE</scope>
    <source>
        <strain evidence="1">GVMAG-M-3300023174-129</strain>
    </source>
</reference>
<name>A0A6C0D9Q5_9ZZZZ</name>
<sequence>MSSFKTCPLCRNYLIAQISDEKLNRVCKTCGYSVEDKGGLIMETYVKQKSSDSYKILLNEFTRQDPTLPYLKDLKCPNGQCSSNKETAEKKVYLIKYDVENLKFVYICNNCEQTWTTR</sequence>
<dbReference type="Gene3D" id="2.20.25.10">
    <property type="match status" value="1"/>
</dbReference>
<organism evidence="1">
    <name type="scientific">viral metagenome</name>
    <dbReference type="NCBI Taxonomy" id="1070528"/>
    <lineage>
        <taxon>unclassified sequences</taxon>
        <taxon>metagenomes</taxon>
        <taxon>organismal metagenomes</taxon>
    </lineage>
</organism>
<protein>
    <recommendedName>
        <fullName evidence="2">DNA-directed RNA polymerase M/15kDa subunit domain-containing protein</fullName>
    </recommendedName>
</protein>
<dbReference type="EMBL" id="MN739544">
    <property type="protein sequence ID" value="QHT12375.1"/>
    <property type="molecule type" value="Genomic_DNA"/>
</dbReference>
<accession>A0A6C0D9Q5</accession>
<proteinExistence type="predicted"/>